<evidence type="ECO:0000313" key="2">
    <source>
        <dbReference type="EMBL" id="CUX65006.1"/>
    </source>
</evidence>
<dbReference type="InterPro" id="IPR039060">
    <property type="entry name" value="Antitox_HigA"/>
</dbReference>
<dbReference type="InterPro" id="IPR010982">
    <property type="entry name" value="Lambda_DNA-bd_dom_sf"/>
</dbReference>
<dbReference type="SUPFAM" id="SSF47413">
    <property type="entry name" value="lambda repressor-like DNA-binding domains"/>
    <property type="match status" value="1"/>
</dbReference>
<dbReference type="GO" id="GO:0001046">
    <property type="term" value="F:core promoter sequence-specific DNA binding"/>
    <property type="evidence" value="ECO:0007669"/>
    <property type="project" value="TreeGrafter"/>
</dbReference>
<reference evidence="3" key="1">
    <citation type="submission" date="2016-01" db="EMBL/GenBank/DDBJ databases">
        <authorList>
            <person name="Regsiter A."/>
            <person name="william w."/>
        </authorList>
    </citation>
    <scope>NUCLEOTIDE SEQUENCE [LARGE SCALE GENOMIC DNA]</scope>
    <source>
        <strain evidence="3">CFBP 6623</strain>
    </source>
</reference>
<dbReference type="PROSITE" id="PS50943">
    <property type="entry name" value="HTH_CROC1"/>
    <property type="match status" value="1"/>
</dbReference>
<dbReference type="Proteomes" id="UP000191988">
    <property type="component" value="Unassembled WGS sequence"/>
</dbReference>
<dbReference type="EMBL" id="FBWK01000071">
    <property type="protein sequence ID" value="CUX65006.1"/>
    <property type="molecule type" value="Genomic_DNA"/>
</dbReference>
<dbReference type="STRING" id="1183432.AGR3A_pa70003"/>
<dbReference type="GO" id="GO:0006355">
    <property type="term" value="P:regulation of DNA-templated transcription"/>
    <property type="evidence" value="ECO:0007669"/>
    <property type="project" value="InterPro"/>
</dbReference>
<dbReference type="InterPro" id="IPR001387">
    <property type="entry name" value="Cro/C1-type_HTH"/>
</dbReference>
<feature type="domain" description="HTH cro/C1-type" evidence="1">
    <location>
        <begin position="67"/>
        <end position="120"/>
    </location>
</feature>
<evidence type="ECO:0000313" key="3">
    <source>
        <dbReference type="Proteomes" id="UP000191988"/>
    </source>
</evidence>
<proteinExistence type="predicted"/>
<organism evidence="2 3">
    <name type="scientific">Agrobacterium tomkonis CFBP 6623</name>
    <dbReference type="NCBI Taxonomy" id="1183432"/>
    <lineage>
        <taxon>Bacteria</taxon>
        <taxon>Pseudomonadati</taxon>
        <taxon>Pseudomonadota</taxon>
        <taxon>Alphaproteobacteria</taxon>
        <taxon>Hyphomicrobiales</taxon>
        <taxon>Rhizobiaceae</taxon>
        <taxon>Rhizobium/Agrobacterium group</taxon>
        <taxon>Agrobacterium</taxon>
        <taxon>Agrobacterium tumefaciens complex</taxon>
    </lineage>
</organism>
<accession>A0A1S7S9R2</accession>
<dbReference type="RefSeq" id="WP_052821450.1">
    <property type="nucleotide sequence ID" value="NZ_LT009725.1"/>
</dbReference>
<dbReference type="PANTHER" id="PTHR40455">
    <property type="entry name" value="ANTITOXIN HIGA"/>
    <property type="match status" value="1"/>
</dbReference>
<evidence type="ECO:0000259" key="1">
    <source>
        <dbReference type="PROSITE" id="PS50943"/>
    </source>
</evidence>
<protein>
    <submittedName>
        <fullName evidence="2">Putative transcriptional regulator</fullName>
    </submittedName>
</protein>
<keyword evidence="3" id="KW-1185">Reference proteome</keyword>
<name>A0A1S7S9R2_9HYPH</name>
<dbReference type="PANTHER" id="PTHR40455:SF1">
    <property type="entry name" value="ANTITOXIN HIGA"/>
    <property type="match status" value="1"/>
</dbReference>
<dbReference type="AlphaFoldDB" id="A0A1S7S9R2"/>
<gene>
    <name evidence="2" type="ORF">AGR3A_pa70003</name>
</gene>
<sequence>MLNLKAFRTLQSEDEYNAALKEVRPYFENEPEEGTEEAAHFDALVLLIEQYEGKKYPIPAASPVEVVKSVMAANNYTRADLVAVIGSKARAADLLNGKREINLEQIRKLSKEWNIPAGSLIGDVAA</sequence>